<keyword evidence="2" id="KW-1003">Cell membrane</keyword>
<feature type="domain" description="Type II secretion system protein GspF" evidence="7">
    <location>
        <begin position="147"/>
        <end position="274"/>
    </location>
</feature>
<keyword evidence="5 6" id="KW-0472">Membrane</keyword>
<feature type="transmembrane region" description="Helical" evidence="6">
    <location>
        <begin position="6"/>
        <end position="22"/>
    </location>
</feature>
<comment type="caution">
    <text evidence="8">The sequence shown here is derived from an EMBL/GenBank/DDBJ whole genome shotgun (WGS) entry which is preliminary data.</text>
</comment>
<evidence type="ECO:0000256" key="5">
    <source>
        <dbReference type="ARBA" id="ARBA00023136"/>
    </source>
</evidence>
<evidence type="ECO:0000256" key="2">
    <source>
        <dbReference type="ARBA" id="ARBA00022475"/>
    </source>
</evidence>
<evidence type="ECO:0000313" key="9">
    <source>
        <dbReference type="Proteomes" id="UP000823889"/>
    </source>
</evidence>
<evidence type="ECO:0000256" key="3">
    <source>
        <dbReference type="ARBA" id="ARBA00022692"/>
    </source>
</evidence>
<feature type="transmembrane region" description="Helical" evidence="6">
    <location>
        <begin position="258"/>
        <end position="278"/>
    </location>
</feature>
<gene>
    <name evidence="8" type="ORF">H9906_09135</name>
</gene>
<name>A0A9D2U9U4_9BURK</name>
<evidence type="ECO:0000313" key="8">
    <source>
        <dbReference type="EMBL" id="HJD45171.1"/>
    </source>
</evidence>
<comment type="subcellular location">
    <subcellularLocation>
        <location evidence="1">Cell membrane</location>
        <topology evidence="1">Multi-pass membrane protein</topology>
    </subcellularLocation>
</comment>
<reference evidence="8" key="1">
    <citation type="journal article" date="2021" name="PeerJ">
        <title>Extensive microbial diversity within the chicken gut microbiome revealed by metagenomics and culture.</title>
        <authorList>
            <person name="Gilroy R."/>
            <person name="Ravi A."/>
            <person name="Getino M."/>
            <person name="Pursley I."/>
            <person name="Horton D.L."/>
            <person name="Alikhan N.F."/>
            <person name="Baker D."/>
            <person name="Gharbi K."/>
            <person name="Hall N."/>
            <person name="Watson M."/>
            <person name="Adriaenssens E.M."/>
            <person name="Foster-Nyarko E."/>
            <person name="Jarju S."/>
            <person name="Secka A."/>
            <person name="Antonio M."/>
            <person name="Oren A."/>
            <person name="Chaudhuri R.R."/>
            <person name="La Ragione R."/>
            <person name="Hildebrand F."/>
            <person name="Pallen M.J."/>
        </authorList>
    </citation>
    <scope>NUCLEOTIDE SEQUENCE</scope>
    <source>
        <strain evidence="8">9264</strain>
    </source>
</reference>
<feature type="transmembrane region" description="Helical" evidence="6">
    <location>
        <begin position="86"/>
        <end position="105"/>
    </location>
</feature>
<dbReference type="AlphaFoldDB" id="A0A9D2U9U4"/>
<sequence length="286" mass="32634">MWLWVFLISVMLCVWGSCFWGLQKFSTHWWPKIKVYRHTNHDSGFNLSAVLGRGVWRFVPWQWRTRLQGWVFALEASQSEALAQRLLGKSLLCSGLLLGVLSYVYQSLWLWLWWPVVGLASAAVLILKRYRLLQQHLHTQRCQVAFFLDLLGLAVESGLGVSAALQQTTAVLPDGFLKDNLYRTLSSLQAGQSREQSLRDMAERSRLPELHRLVSAIEHSVQTGSSLGAVLRAQAEQCRSERFLQAEKKAMEAPVKMLLPMVSCIFPCTFLVLLYPIVHQVLQAPW</sequence>
<reference evidence="8" key="2">
    <citation type="submission" date="2021-04" db="EMBL/GenBank/DDBJ databases">
        <authorList>
            <person name="Gilroy R."/>
        </authorList>
    </citation>
    <scope>NUCLEOTIDE SEQUENCE</scope>
    <source>
        <strain evidence="8">9264</strain>
    </source>
</reference>
<protein>
    <submittedName>
        <fullName evidence="8">Type II secretion system F family protein</fullName>
    </submittedName>
</protein>
<accession>A0A9D2U9U4</accession>
<dbReference type="PANTHER" id="PTHR35007">
    <property type="entry name" value="INTEGRAL MEMBRANE PROTEIN-RELATED"/>
    <property type="match status" value="1"/>
</dbReference>
<evidence type="ECO:0000256" key="1">
    <source>
        <dbReference type="ARBA" id="ARBA00004651"/>
    </source>
</evidence>
<dbReference type="Pfam" id="PF00482">
    <property type="entry name" value="T2SSF"/>
    <property type="match status" value="1"/>
</dbReference>
<evidence type="ECO:0000256" key="4">
    <source>
        <dbReference type="ARBA" id="ARBA00022989"/>
    </source>
</evidence>
<keyword evidence="4 6" id="KW-1133">Transmembrane helix</keyword>
<dbReference type="Proteomes" id="UP000823889">
    <property type="component" value="Unassembled WGS sequence"/>
</dbReference>
<dbReference type="InterPro" id="IPR042094">
    <property type="entry name" value="T2SS_GspF_sf"/>
</dbReference>
<evidence type="ECO:0000256" key="6">
    <source>
        <dbReference type="SAM" id="Phobius"/>
    </source>
</evidence>
<dbReference type="InterPro" id="IPR018076">
    <property type="entry name" value="T2SS_GspF_dom"/>
</dbReference>
<dbReference type="EMBL" id="DWUQ01000192">
    <property type="protein sequence ID" value="HJD45171.1"/>
    <property type="molecule type" value="Genomic_DNA"/>
</dbReference>
<dbReference type="PANTHER" id="PTHR35007:SF2">
    <property type="entry name" value="PILUS ASSEMBLE PROTEIN"/>
    <property type="match status" value="1"/>
</dbReference>
<proteinExistence type="predicted"/>
<dbReference type="GO" id="GO:0005886">
    <property type="term" value="C:plasma membrane"/>
    <property type="evidence" value="ECO:0007669"/>
    <property type="project" value="UniProtKB-SubCell"/>
</dbReference>
<dbReference type="Gene3D" id="1.20.81.30">
    <property type="entry name" value="Type II secretion system (T2SS), domain F"/>
    <property type="match status" value="1"/>
</dbReference>
<keyword evidence="3 6" id="KW-0812">Transmembrane</keyword>
<evidence type="ECO:0000259" key="7">
    <source>
        <dbReference type="Pfam" id="PF00482"/>
    </source>
</evidence>
<organism evidence="8 9">
    <name type="scientific">Candidatus Paenalcaligenes intestinipullorum</name>
    <dbReference type="NCBI Taxonomy" id="2838718"/>
    <lineage>
        <taxon>Bacteria</taxon>
        <taxon>Pseudomonadati</taxon>
        <taxon>Pseudomonadota</taxon>
        <taxon>Betaproteobacteria</taxon>
        <taxon>Burkholderiales</taxon>
        <taxon>Alcaligenaceae</taxon>
        <taxon>Paenalcaligenes</taxon>
    </lineage>
</organism>
<feature type="transmembrane region" description="Helical" evidence="6">
    <location>
        <begin position="111"/>
        <end position="127"/>
    </location>
</feature>